<evidence type="ECO:0000256" key="2">
    <source>
        <dbReference type="ARBA" id="ARBA00022448"/>
    </source>
</evidence>
<dbReference type="EMBL" id="CP136336">
    <property type="protein sequence ID" value="WOB06332.1"/>
    <property type="molecule type" value="Genomic_DNA"/>
</dbReference>
<feature type="chain" id="PRO_5045269560" evidence="5">
    <location>
        <begin position="29"/>
        <end position="384"/>
    </location>
</feature>
<keyword evidence="3 5" id="KW-0732">Signal</keyword>
<organism evidence="7 8">
    <name type="scientific">Piscinibacter gummiphilus</name>
    <dbReference type="NCBI Taxonomy" id="946333"/>
    <lineage>
        <taxon>Bacteria</taxon>
        <taxon>Pseudomonadati</taxon>
        <taxon>Pseudomonadota</taxon>
        <taxon>Betaproteobacteria</taxon>
        <taxon>Burkholderiales</taxon>
        <taxon>Sphaerotilaceae</taxon>
        <taxon>Piscinibacter</taxon>
    </lineage>
</organism>
<name>A0ABZ0CMY5_9BURK</name>
<dbReference type="Gene3D" id="3.40.50.2300">
    <property type="match status" value="2"/>
</dbReference>
<feature type="signal peptide" evidence="5">
    <location>
        <begin position="1"/>
        <end position="28"/>
    </location>
</feature>
<gene>
    <name evidence="7" type="ORF">RXV79_15515</name>
</gene>
<dbReference type="PANTHER" id="PTHR47235:SF1">
    <property type="entry name" value="BLR6548 PROTEIN"/>
    <property type="match status" value="1"/>
</dbReference>
<dbReference type="SUPFAM" id="SSF53822">
    <property type="entry name" value="Periplasmic binding protein-like I"/>
    <property type="match status" value="1"/>
</dbReference>
<keyword evidence="8" id="KW-1185">Reference proteome</keyword>
<proteinExistence type="inferred from homology"/>
<dbReference type="PRINTS" id="PR00337">
    <property type="entry name" value="LEUILEVALBP"/>
</dbReference>
<dbReference type="Pfam" id="PF13458">
    <property type="entry name" value="Peripla_BP_6"/>
    <property type="match status" value="1"/>
</dbReference>
<evidence type="ECO:0000256" key="3">
    <source>
        <dbReference type="ARBA" id="ARBA00022729"/>
    </source>
</evidence>
<evidence type="ECO:0000259" key="6">
    <source>
        <dbReference type="Pfam" id="PF13458"/>
    </source>
</evidence>
<evidence type="ECO:0000256" key="1">
    <source>
        <dbReference type="ARBA" id="ARBA00010062"/>
    </source>
</evidence>
<dbReference type="CDD" id="cd06326">
    <property type="entry name" value="PBP1_ABC_ligand_binding-like"/>
    <property type="match status" value="1"/>
</dbReference>
<dbReference type="InterPro" id="IPR028081">
    <property type="entry name" value="Leu-bd"/>
</dbReference>
<dbReference type="InterPro" id="IPR028082">
    <property type="entry name" value="Peripla_BP_I"/>
</dbReference>
<dbReference type="PANTHER" id="PTHR47235">
    <property type="entry name" value="BLR6548 PROTEIN"/>
    <property type="match status" value="1"/>
</dbReference>
<keyword evidence="4" id="KW-0029">Amino-acid transport</keyword>
<protein>
    <submittedName>
        <fullName evidence="7">ABC transporter substrate-binding protein</fullName>
    </submittedName>
</protein>
<evidence type="ECO:0000313" key="7">
    <source>
        <dbReference type="EMBL" id="WOB06332.1"/>
    </source>
</evidence>
<dbReference type="Proteomes" id="UP001303946">
    <property type="component" value="Chromosome"/>
</dbReference>
<evidence type="ECO:0000256" key="4">
    <source>
        <dbReference type="ARBA" id="ARBA00022970"/>
    </source>
</evidence>
<comment type="similarity">
    <text evidence="1">Belongs to the leucine-binding protein family.</text>
</comment>
<dbReference type="RefSeq" id="WP_316698744.1">
    <property type="nucleotide sequence ID" value="NZ_CP136336.1"/>
</dbReference>
<evidence type="ECO:0000313" key="8">
    <source>
        <dbReference type="Proteomes" id="UP001303946"/>
    </source>
</evidence>
<reference evidence="7 8" key="1">
    <citation type="submission" date="2023-10" db="EMBL/GenBank/DDBJ databases">
        <title>Bacteria for the degradation of biodegradable plastic PBAT(Polybutylene adipate terephthalate).</title>
        <authorList>
            <person name="Weon H.-Y."/>
            <person name="Yeon J."/>
        </authorList>
    </citation>
    <scope>NUCLEOTIDE SEQUENCE [LARGE SCALE GENOMIC DNA]</scope>
    <source>
        <strain evidence="7 8">SBD 7-3</strain>
    </source>
</reference>
<dbReference type="InterPro" id="IPR000709">
    <property type="entry name" value="Leu_Ile_Val-bd"/>
</dbReference>
<sequence>MAHPQWTRRHALRAVASASALASTPLWAQDKEAAGGSNEIRIGQSAHLTGPLAPSFVPVLKGQDLAIEEVNRKGGINGRPLKLITLDDAYDAKKCVENVNTLLDKDKVVALYGLASTPNVGAILPILAEKKVPLVCVYTGSPVLRAKHHPYFFTTMASYRDEVAQMVRNLVTLQKSQIGLVYQNAAFGQLMKPVVEEVAKELGATLVVQSPLEANGSDAVACAQSLAAARPQAIIFMAFGPSMVAFVKAARAHVGVPIYAVSIANSPQILKALGDDARGLAFTQTVPYPFRQTTPLTRDLAAALSREKLEPAYDYMFGYLNMRILIEGIRRGGKQINSQSIVRGMESMTKVDLGGYPLAYGPNKHHGSNFVEITIVGPGGRWMR</sequence>
<evidence type="ECO:0000256" key="5">
    <source>
        <dbReference type="SAM" id="SignalP"/>
    </source>
</evidence>
<feature type="domain" description="Leucine-binding protein" evidence="6">
    <location>
        <begin position="39"/>
        <end position="369"/>
    </location>
</feature>
<accession>A0ABZ0CMY5</accession>
<keyword evidence="2" id="KW-0813">Transport</keyword>